<proteinExistence type="predicted"/>
<dbReference type="InterPro" id="IPR032710">
    <property type="entry name" value="NTF2-like_dom_sf"/>
</dbReference>
<evidence type="ECO:0000313" key="3">
    <source>
        <dbReference type="Proteomes" id="UP000256913"/>
    </source>
</evidence>
<dbReference type="SUPFAM" id="SSF54427">
    <property type="entry name" value="NTF2-like"/>
    <property type="match status" value="1"/>
</dbReference>
<dbReference type="EMBL" id="QUMQ01000001">
    <property type="protein sequence ID" value="REF98295.1"/>
    <property type="molecule type" value="Genomic_DNA"/>
</dbReference>
<sequence length="159" mass="18245">MDLGYLTDRHEIEQAYYLYCEAIDTKRFDLLVGVFTEDTVGDYRAVPGKKLIENRADLLANMRNNLGPGSFCGRTHHNVTNIRLSVDGDRAESRAHYYAVHEGALDYAGQLYVMWGEYHDQWVRTADGWRIRVRGYDPFITRGPREITTRRSAEGVPTA</sequence>
<evidence type="ECO:0000313" key="2">
    <source>
        <dbReference type="EMBL" id="REF98295.1"/>
    </source>
</evidence>
<dbReference type="OrthoDB" id="4941530at2"/>
<reference evidence="2 3" key="1">
    <citation type="submission" date="2018-08" db="EMBL/GenBank/DDBJ databases">
        <title>Sequencing the genomes of 1000 actinobacteria strains.</title>
        <authorList>
            <person name="Klenk H.-P."/>
        </authorList>
    </citation>
    <scope>NUCLEOTIDE SEQUENCE [LARGE SCALE GENOMIC DNA]</scope>
    <source>
        <strain evidence="2 3">DSM 44099</strain>
    </source>
</reference>
<protein>
    <submittedName>
        <fullName evidence="2">SnoaL-like protein</fullName>
    </submittedName>
</protein>
<dbReference type="AlphaFoldDB" id="A0A3D9ZLY7"/>
<organism evidence="2 3">
    <name type="scientific">Asanoa ferruginea</name>
    <dbReference type="NCBI Taxonomy" id="53367"/>
    <lineage>
        <taxon>Bacteria</taxon>
        <taxon>Bacillati</taxon>
        <taxon>Actinomycetota</taxon>
        <taxon>Actinomycetes</taxon>
        <taxon>Micromonosporales</taxon>
        <taxon>Micromonosporaceae</taxon>
        <taxon>Asanoa</taxon>
    </lineage>
</organism>
<keyword evidence="3" id="KW-1185">Reference proteome</keyword>
<gene>
    <name evidence="2" type="ORF">DFJ67_4311</name>
</gene>
<dbReference type="Gene3D" id="3.10.450.50">
    <property type="match status" value="1"/>
</dbReference>
<comment type="caution">
    <text evidence="2">The sequence shown here is derived from an EMBL/GenBank/DDBJ whole genome shotgun (WGS) entry which is preliminary data.</text>
</comment>
<name>A0A3D9ZLY7_9ACTN</name>
<dbReference type="Pfam" id="PF13577">
    <property type="entry name" value="SnoaL_4"/>
    <property type="match status" value="1"/>
</dbReference>
<evidence type="ECO:0000259" key="1">
    <source>
        <dbReference type="Pfam" id="PF13577"/>
    </source>
</evidence>
<dbReference type="Proteomes" id="UP000256913">
    <property type="component" value="Unassembled WGS sequence"/>
</dbReference>
<dbReference type="RefSeq" id="WP_116069596.1">
    <property type="nucleotide sequence ID" value="NZ_BONB01000062.1"/>
</dbReference>
<feature type="domain" description="SnoaL-like" evidence="1">
    <location>
        <begin position="6"/>
        <end position="134"/>
    </location>
</feature>
<dbReference type="InterPro" id="IPR037401">
    <property type="entry name" value="SnoaL-like"/>
</dbReference>
<accession>A0A3D9ZLY7</accession>